<dbReference type="NCBIfam" id="NF002987">
    <property type="entry name" value="PRK03719.1"/>
    <property type="match status" value="1"/>
</dbReference>
<keyword evidence="3" id="KW-1185">Reference proteome</keyword>
<dbReference type="RefSeq" id="WP_146261934.1">
    <property type="nucleotide sequence ID" value="NZ_SELG01000031.1"/>
</dbReference>
<dbReference type="Proteomes" id="UP000319499">
    <property type="component" value="Unassembled WGS sequence"/>
</dbReference>
<sequence>MMKLFKVFLIFTFVGIILMSFTKHEKMKFNNNDPYKELGNFPVAGEGMTRYVIFLKKKSNENDFKIELIPGKIMNVDCNFYTLLGNMEEKNLDGWGYNYYQYTSSGEAMSTMMACPEQTKTNKFVAGKSIWVDYNSKLPIVIYVPKGIEVNYKIWKAGKESSAEEK</sequence>
<organism evidence="2 3">
    <name type="scientific">Apibacter muscae</name>
    <dbReference type="NCBI Taxonomy" id="2509004"/>
    <lineage>
        <taxon>Bacteria</taxon>
        <taxon>Pseudomonadati</taxon>
        <taxon>Bacteroidota</taxon>
        <taxon>Flavobacteriia</taxon>
        <taxon>Flavobacteriales</taxon>
        <taxon>Weeksellaceae</taxon>
        <taxon>Apibacter</taxon>
    </lineage>
</organism>
<dbReference type="Pfam" id="PF03974">
    <property type="entry name" value="Ecotin"/>
    <property type="match status" value="1"/>
</dbReference>
<reference evidence="2 3" key="1">
    <citation type="submission" date="2019-02" db="EMBL/GenBank/DDBJ databases">
        <title>Apibacter muscae sp. nov.: a novel member of the house fly microbiota.</title>
        <authorList>
            <person name="Park R."/>
        </authorList>
    </citation>
    <scope>NUCLEOTIDE SEQUENCE [LARGE SCALE GENOMIC DNA]</scope>
    <source>
        <strain evidence="2 3">AL1</strain>
    </source>
</reference>
<dbReference type="GO" id="GO:0004867">
    <property type="term" value="F:serine-type endopeptidase inhibitor activity"/>
    <property type="evidence" value="ECO:0007669"/>
    <property type="project" value="InterPro"/>
</dbReference>
<dbReference type="InterPro" id="IPR036198">
    <property type="entry name" value="Ecotin_sf"/>
</dbReference>
<dbReference type="PIRSF" id="PIRSF006865">
    <property type="entry name" value="Prot_inh_ecotin"/>
    <property type="match status" value="1"/>
</dbReference>
<dbReference type="Gene3D" id="2.60.40.550">
    <property type="entry name" value="Ecotin"/>
    <property type="match status" value="1"/>
</dbReference>
<dbReference type="OrthoDB" id="997196at2"/>
<dbReference type="EMBL" id="SELH01000016">
    <property type="protein sequence ID" value="TWP28955.1"/>
    <property type="molecule type" value="Genomic_DNA"/>
</dbReference>
<dbReference type="PANTHER" id="PTHR35890:SF3">
    <property type="entry name" value="ECOTIN"/>
    <property type="match status" value="1"/>
</dbReference>
<dbReference type="SUPFAM" id="SSF49772">
    <property type="entry name" value="Ecotin, trypsin inhibitor"/>
    <property type="match status" value="1"/>
</dbReference>
<name>A0A563DFF1_9FLAO</name>
<protein>
    <submittedName>
        <fullName evidence="2">Ecotin</fullName>
    </submittedName>
</protein>
<evidence type="ECO:0000313" key="3">
    <source>
        <dbReference type="Proteomes" id="UP000319499"/>
    </source>
</evidence>
<dbReference type="AlphaFoldDB" id="A0A563DFF1"/>
<gene>
    <name evidence="2" type="ORF">ETU09_03720</name>
</gene>
<evidence type="ECO:0000313" key="2">
    <source>
        <dbReference type="EMBL" id="TWP28955.1"/>
    </source>
</evidence>
<dbReference type="PANTHER" id="PTHR35890">
    <property type="match status" value="1"/>
</dbReference>
<evidence type="ECO:0000256" key="1">
    <source>
        <dbReference type="ARBA" id="ARBA00010558"/>
    </source>
</evidence>
<accession>A0A563DFF1</accession>
<dbReference type="InterPro" id="IPR005658">
    <property type="entry name" value="Prot_inh_ecotin"/>
</dbReference>
<comment type="similarity">
    <text evidence="1">Belongs to the protease inhibitor I11 (ecotin) family.</text>
</comment>
<comment type="caution">
    <text evidence="2">The sequence shown here is derived from an EMBL/GenBank/DDBJ whole genome shotgun (WGS) entry which is preliminary data.</text>
</comment>
<proteinExistence type="inferred from homology"/>